<keyword evidence="1" id="KW-1133">Transmembrane helix</keyword>
<dbReference type="Proteomes" id="UP000001819">
    <property type="component" value="Chromosome X"/>
</dbReference>
<gene>
    <name evidence="3" type="primary">LOC4814913</name>
</gene>
<reference evidence="3" key="1">
    <citation type="submission" date="2025-08" db="UniProtKB">
        <authorList>
            <consortium name="RefSeq"/>
        </authorList>
    </citation>
    <scope>IDENTIFICATION</scope>
    <source>
        <strain evidence="3">MV-25-SWS-2005</strain>
        <tissue evidence="3">Whole body</tissue>
    </source>
</reference>
<sequence length="223" mass="25624">MYKSTWTYIYLVNSLWTNRMDRSLVILCLFLCFDSLTGYDEMENIVPERCLYLKSHEEILQRKCSGHYPLVAVTKFRDTFIEAGEPFALYMTDSLDYVLVLMKESPLQSCERMRFVDVKSFNCLDQGDTVNDTMILEKAAMYCFPFHIQLPDDLMEMCLMENEMSSDPLADVLKTKRGVIHYSLGRGGAERLGFGFGIGIGVWLRLLALPLSISMALLAMQRL</sequence>
<evidence type="ECO:0000313" key="3">
    <source>
        <dbReference type="RefSeq" id="XP_001354912.4"/>
    </source>
</evidence>
<keyword evidence="1" id="KW-0472">Membrane</keyword>
<keyword evidence="1" id="KW-0812">Transmembrane</keyword>
<keyword evidence="2" id="KW-1185">Reference proteome</keyword>
<name>A0A6I8UG02_DROPS</name>
<evidence type="ECO:0000256" key="1">
    <source>
        <dbReference type="SAM" id="Phobius"/>
    </source>
</evidence>
<dbReference type="RefSeq" id="XP_001354912.4">
    <property type="nucleotide sequence ID" value="XM_001354876.4"/>
</dbReference>
<accession>A0A6I8UG02</accession>
<feature type="transmembrane region" description="Helical" evidence="1">
    <location>
        <begin position="192"/>
        <end position="219"/>
    </location>
</feature>
<dbReference type="AlphaFoldDB" id="A0A6I8UG02"/>
<dbReference type="KEGG" id="dpo:4814913"/>
<dbReference type="InParanoid" id="A0A6I8UG02"/>
<proteinExistence type="predicted"/>
<protein>
    <submittedName>
        <fullName evidence="3">Uncharacterized protein</fullName>
    </submittedName>
</protein>
<evidence type="ECO:0000313" key="2">
    <source>
        <dbReference type="Proteomes" id="UP000001819"/>
    </source>
</evidence>
<organism evidence="2 3">
    <name type="scientific">Drosophila pseudoobscura pseudoobscura</name>
    <name type="common">Fruit fly</name>
    <dbReference type="NCBI Taxonomy" id="46245"/>
    <lineage>
        <taxon>Eukaryota</taxon>
        <taxon>Metazoa</taxon>
        <taxon>Ecdysozoa</taxon>
        <taxon>Arthropoda</taxon>
        <taxon>Hexapoda</taxon>
        <taxon>Insecta</taxon>
        <taxon>Pterygota</taxon>
        <taxon>Neoptera</taxon>
        <taxon>Endopterygota</taxon>
        <taxon>Diptera</taxon>
        <taxon>Brachycera</taxon>
        <taxon>Muscomorpha</taxon>
        <taxon>Ephydroidea</taxon>
        <taxon>Drosophilidae</taxon>
        <taxon>Drosophila</taxon>
        <taxon>Sophophora</taxon>
    </lineage>
</organism>